<name>A0ABZ0IM02_9BACT</name>
<evidence type="ECO:0000259" key="2">
    <source>
        <dbReference type="Pfam" id="PF13778"/>
    </source>
</evidence>
<organism evidence="3 4">
    <name type="scientific">Imperialibacter roseus</name>
    <dbReference type="NCBI Taxonomy" id="1324217"/>
    <lineage>
        <taxon>Bacteria</taxon>
        <taxon>Pseudomonadati</taxon>
        <taxon>Bacteroidota</taxon>
        <taxon>Cytophagia</taxon>
        <taxon>Cytophagales</taxon>
        <taxon>Flammeovirgaceae</taxon>
        <taxon>Imperialibacter</taxon>
    </lineage>
</organism>
<protein>
    <submittedName>
        <fullName evidence="3">DUF4174 domain-containing protein</fullName>
    </submittedName>
</protein>
<dbReference type="Pfam" id="PF13778">
    <property type="entry name" value="DUF4174"/>
    <property type="match status" value="1"/>
</dbReference>
<keyword evidence="4" id="KW-1185">Reference proteome</keyword>
<reference evidence="3 4" key="1">
    <citation type="journal article" date="2023" name="Microbiol. Resour. Announc.">
        <title>Complete Genome Sequence of Imperialibacter roseus strain P4T.</title>
        <authorList>
            <person name="Tizabi D.R."/>
            <person name="Bachvaroff T."/>
            <person name="Hill R.T."/>
        </authorList>
    </citation>
    <scope>NUCLEOTIDE SEQUENCE [LARGE SCALE GENOMIC DNA]</scope>
    <source>
        <strain evidence="3 4">P4T</strain>
    </source>
</reference>
<dbReference type="Proteomes" id="UP001302349">
    <property type="component" value="Chromosome"/>
</dbReference>
<evidence type="ECO:0000256" key="1">
    <source>
        <dbReference type="ARBA" id="ARBA00022729"/>
    </source>
</evidence>
<accession>A0ABZ0IM02</accession>
<feature type="domain" description="DUF4174" evidence="2">
    <location>
        <begin position="23"/>
        <end position="138"/>
    </location>
</feature>
<sequence length="143" mass="15588">MISIAFVLMSMVGLGGEKSGDPLVPFAWKNRIILFFHSESNAGIGVEQVALFKKQQKEFDDRDLVLGVIEGGRNGAIGGASIGAKDAATLQQTFNPTHSHFLIVLIGKDGGVKLKEQTVVSVETIFDLVDSMPMRRAEMRRNQ</sequence>
<gene>
    <name evidence="3" type="ORF">RT717_17045</name>
</gene>
<dbReference type="RefSeq" id="WP_317487591.1">
    <property type="nucleotide sequence ID" value="NZ_CP136051.1"/>
</dbReference>
<keyword evidence="1" id="KW-0732">Signal</keyword>
<dbReference type="InterPro" id="IPR025232">
    <property type="entry name" value="DUF4174"/>
</dbReference>
<dbReference type="EMBL" id="CP136051">
    <property type="protein sequence ID" value="WOK04791.1"/>
    <property type="molecule type" value="Genomic_DNA"/>
</dbReference>
<evidence type="ECO:0000313" key="4">
    <source>
        <dbReference type="Proteomes" id="UP001302349"/>
    </source>
</evidence>
<proteinExistence type="predicted"/>
<evidence type="ECO:0000313" key="3">
    <source>
        <dbReference type="EMBL" id="WOK04791.1"/>
    </source>
</evidence>